<dbReference type="EMBL" id="JAWNGC010000003">
    <property type="protein sequence ID" value="MDY5154787.1"/>
    <property type="molecule type" value="Genomic_DNA"/>
</dbReference>
<dbReference type="InterPro" id="IPR011697">
    <property type="entry name" value="Peptidase_C26"/>
</dbReference>
<proteinExistence type="predicted"/>
<organism evidence="2 4">
    <name type="scientific">Actinotignum urinale</name>
    <dbReference type="NCBI Taxonomy" id="190146"/>
    <lineage>
        <taxon>Bacteria</taxon>
        <taxon>Bacillati</taxon>
        <taxon>Actinomycetota</taxon>
        <taxon>Actinomycetes</taxon>
        <taxon>Actinomycetales</taxon>
        <taxon>Actinomycetaceae</taxon>
        <taxon>Actinotignum</taxon>
    </lineage>
</organism>
<accession>A0AAW9HQ31</accession>
<dbReference type="InterPro" id="IPR029062">
    <property type="entry name" value="Class_I_gatase-like"/>
</dbReference>
<dbReference type="Proteomes" id="UP001281731">
    <property type="component" value="Unassembled WGS sequence"/>
</dbReference>
<gene>
    <name evidence="2" type="ORF">R6G80_03485</name>
    <name evidence="1" type="ORF">R6G86_01690</name>
</gene>
<evidence type="ECO:0000313" key="1">
    <source>
        <dbReference type="EMBL" id="MDY5132458.1"/>
    </source>
</evidence>
<dbReference type="Gene3D" id="3.40.50.880">
    <property type="match status" value="1"/>
</dbReference>
<dbReference type="SUPFAM" id="SSF52317">
    <property type="entry name" value="Class I glutamine amidotransferase-like"/>
    <property type="match status" value="1"/>
</dbReference>
<keyword evidence="3" id="KW-1185">Reference proteome</keyword>
<reference evidence="2 3" key="1">
    <citation type="submission" date="2023-10" db="EMBL/GenBank/DDBJ databases">
        <title>Whole Genome based description of the genera Actinobaculum and Actinotignum reveals a complex phylogenetic relationship within the species included in the genus Actinotignum.</title>
        <authorList>
            <person name="Jensen C.S."/>
            <person name="Dargis R."/>
            <person name="Kemp M."/>
            <person name="Christensen J.J."/>
        </authorList>
    </citation>
    <scope>NUCLEOTIDE SEQUENCE</scope>
    <source>
        <strain evidence="2">SLA_B511</strain>
        <strain evidence="1 3">SLA_B974</strain>
    </source>
</reference>
<dbReference type="PROSITE" id="PS51273">
    <property type="entry name" value="GATASE_TYPE_1"/>
    <property type="match status" value="1"/>
</dbReference>
<dbReference type="Proteomes" id="UP001275049">
    <property type="component" value="Unassembled WGS sequence"/>
</dbReference>
<sequence length="50" mass="5478">MPERDRCDFAILERAQSKGIPVLGICRGLQVMNALFRAFIREASIGASGL</sequence>
<dbReference type="AlphaFoldDB" id="A0AAW9HQ31"/>
<dbReference type="GO" id="GO:0016787">
    <property type="term" value="F:hydrolase activity"/>
    <property type="evidence" value="ECO:0007669"/>
    <property type="project" value="UniProtKB-KW"/>
</dbReference>
<name>A0AAW9HQ31_9ACTO</name>
<comment type="caution">
    <text evidence="2">The sequence shown here is derived from an EMBL/GenBank/DDBJ whole genome shotgun (WGS) entry which is preliminary data.</text>
</comment>
<dbReference type="Pfam" id="PF07722">
    <property type="entry name" value="Peptidase_C26"/>
    <property type="match status" value="1"/>
</dbReference>
<protein>
    <submittedName>
        <fullName evidence="2">Gamma-glutamyl-gamma-aminobutyrate hydrolase family protein</fullName>
    </submittedName>
</protein>
<dbReference type="EMBL" id="JAWNGA010000002">
    <property type="protein sequence ID" value="MDY5132458.1"/>
    <property type="molecule type" value="Genomic_DNA"/>
</dbReference>
<keyword evidence="2" id="KW-0378">Hydrolase</keyword>
<evidence type="ECO:0000313" key="4">
    <source>
        <dbReference type="Proteomes" id="UP001281731"/>
    </source>
</evidence>
<evidence type="ECO:0000313" key="3">
    <source>
        <dbReference type="Proteomes" id="UP001275049"/>
    </source>
</evidence>
<evidence type="ECO:0000313" key="2">
    <source>
        <dbReference type="EMBL" id="MDY5154787.1"/>
    </source>
</evidence>